<accession>A0A6N7XLT0</accession>
<dbReference type="Pfam" id="PF16475">
    <property type="entry name" value="DUF5052"/>
    <property type="match status" value="1"/>
</dbReference>
<reference evidence="1 2" key="1">
    <citation type="submission" date="2019-09" db="EMBL/GenBank/DDBJ databases">
        <title>In-depth cultivation of the pig gut microbiome towards novel bacterial diversity and tailored functional studies.</title>
        <authorList>
            <person name="Wylensek D."/>
            <person name="Hitch T.C.A."/>
            <person name="Clavel T."/>
        </authorList>
    </citation>
    <scope>NUCLEOTIDE SEQUENCE [LARGE SCALE GENOMIC DNA]</scope>
    <source>
        <strain evidence="1 2">WCA3-693-APC-4?</strain>
    </source>
</reference>
<dbReference type="EMBL" id="VUNQ01000034">
    <property type="protein sequence ID" value="MSU02506.1"/>
    <property type="molecule type" value="Genomic_DNA"/>
</dbReference>
<comment type="caution">
    <text evidence="1">The sequence shown here is derived from an EMBL/GenBank/DDBJ whole genome shotgun (WGS) entry which is preliminary data.</text>
</comment>
<gene>
    <name evidence="1" type="ORF">FYJ83_13680</name>
</gene>
<evidence type="ECO:0000313" key="1">
    <source>
        <dbReference type="EMBL" id="MSU02506.1"/>
    </source>
</evidence>
<organism evidence="1 2">
    <name type="scientific">Tissierella pigra</name>
    <dbReference type="NCBI Taxonomy" id="2607614"/>
    <lineage>
        <taxon>Bacteria</taxon>
        <taxon>Bacillati</taxon>
        <taxon>Bacillota</taxon>
        <taxon>Tissierellia</taxon>
        <taxon>Tissierellales</taxon>
        <taxon>Tissierellaceae</taxon>
        <taxon>Tissierella</taxon>
    </lineage>
</organism>
<keyword evidence="2" id="KW-1185">Reference proteome</keyword>
<dbReference type="AlphaFoldDB" id="A0A6N7XLT0"/>
<dbReference type="PROSITE" id="PS51257">
    <property type="entry name" value="PROKAR_LIPOPROTEIN"/>
    <property type="match status" value="1"/>
</dbReference>
<evidence type="ECO:0000313" key="2">
    <source>
        <dbReference type="Proteomes" id="UP000469523"/>
    </source>
</evidence>
<protein>
    <submittedName>
        <fullName evidence="1">DUF5052 family protein</fullName>
    </submittedName>
</protein>
<sequence length="205" mass="22453">MKNKKNIKLILLVVLGTLVISLSGCAIIRDKLATIRGDLIGVHFNISTYDHYANKTLSLEGSKITVGLFENDANKDLESTGFGSSVLEITINGDEMLQVGNTVIFAEDGLDMVEGFQVPTDINVESGGGFVPLDRYINDFKNKIGKEKTVIISSQMGIPIGVYQGKSVYVTVPDNLPKMTRLNIDGKSLYIHRANYIIIDSNLIK</sequence>
<proteinExistence type="predicted"/>
<name>A0A6N7XLT0_9FIRM</name>
<dbReference type="RefSeq" id="WP_154441432.1">
    <property type="nucleotide sequence ID" value="NZ_VUNQ01000034.1"/>
</dbReference>
<dbReference type="InterPro" id="IPR032484">
    <property type="entry name" value="DUF5052"/>
</dbReference>
<dbReference type="Proteomes" id="UP000469523">
    <property type="component" value="Unassembled WGS sequence"/>
</dbReference>